<dbReference type="GO" id="GO:0005525">
    <property type="term" value="F:GTP binding"/>
    <property type="evidence" value="ECO:0007669"/>
    <property type="project" value="UniProtKB-KW"/>
</dbReference>
<keyword evidence="2" id="KW-0342">GTP-binding</keyword>
<dbReference type="Gene3D" id="3.40.50.300">
    <property type="entry name" value="P-loop containing nucleotide triphosphate hydrolases"/>
    <property type="match status" value="1"/>
</dbReference>
<dbReference type="InterPro" id="IPR030386">
    <property type="entry name" value="G_GB1_RHD3_dom"/>
</dbReference>
<keyword evidence="1" id="KW-0547">Nucleotide-binding</keyword>
<feature type="domain" description="GB1/RHD3-type G" evidence="4">
    <location>
        <begin position="100"/>
        <end position="145"/>
    </location>
</feature>
<comment type="similarity">
    <text evidence="3">Belongs to the TRAFAC class dynamin-like GTPase superfamily. GB1/RHD3 GTPase family.</text>
</comment>
<evidence type="ECO:0000256" key="1">
    <source>
        <dbReference type="ARBA" id="ARBA00022741"/>
    </source>
</evidence>
<dbReference type="InterPro" id="IPR015894">
    <property type="entry name" value="Guanylate-bd_N"/>
</dbReference>
<evidence type="ECO:0000256" key="2">
    <source>
        <dbReference type="ARBA" id="ARBA00023134"/>
    </source>
</evidence>
<dbReference type="PROSITE" id="PS51715">
    <property type="entry name" value="G_GB1_RHD3"/>
    <property type="match status" value="1"/>
</dbReference>
<dbReference type="Pfam" id="PF02263">
    <property type="entry name" value="GBP"/>
    <property type="match status" value="1"/>
</dbReference>
<gene>
    <name evidence="5" type="ORF">VNO77_21909</name>
</gene>
<dbReference type="Proteomes" id="UP001367508">
    <property type="component" value="Unassembled WGS sequence"/>
</dbReference>
<name>A0AAN9L6T4_CANGL</name>
<evidence type="ECO:0000313" key="5">
    <source>
        <dbReference type="EMBL" id="KAK7327818.1"/>
    </source>
</evidence>
<organism evidence="5 6">
    <name type="scientific">Canavalia gladiata</name>
    <name type="common">Sword bean</name>
    <name type="synonym">Dolichos gladiatus</name>
    <dbReference type="NCBI Taxonomy" id="3824"/>
    <lineage>
        <taxon>Eukaryota</taxon>
        <taxon>Viridiplantae</taxon>
        <taxon>Streptophyta</taxon>
        <taxon>Embryophyta</taxon>
        <taxon>Tracheophyta</taxon>
        <taxon>Spermatophyta</taxon>
        <taxon>Magnoliopsida</taxon>
        <taxon>eudicotyledons</taxon>
        <taxon>Gunneridae</taxon>
        <taxon>Pentapetalae</taxon>
        <taxon>rosids</taxon>
        <taxon>fabids</taxon>
        <taxon>Fabales</taxon>
        <taxon>Fabaceae</taxon>
        <taxon>Papilionoideae</taxon>
        <taxon>50 kb inversion clade</taxon>
        <taxon>NPAAA clade</taxon>
        <taxon>indigoferoid/millettioid clade</taxon>
        <taxon>Phaseoleae</taxon>
        <taxon>Canavalia</taxon>
    </lineage>
</organism>
<dbReference type="PANTHER" id="PTHR10751">
    <property type="entry name" value="GUANYLATE BINDING PROTEIN"/>
    <property type="match status" value="1"/>
</dbReference>
<evidence type="ECO:0000256" key="3">
    <source>
        <dbReference type="PROSITE-ProRule" id="PRU01052"/>
    </source>
</evidence>
<sequence>MLGDRFTASLGGGKIMNIAEPGSTPNACKQQGQGKLGIDTSHTSIEDMFYAKKLNVVERSILSFVRGLRPLGIGRCTRTWILSSIGEVQFQRERSKMTSGFQVASTHQPCTKGLWLWSAPLKRTALDGTEYNLLLLDSEGIDAYD</sequence>
<dbReference type="AlphaFoldDB" id="A0AAN9L6T4"/>
<dbReference type="GO" id="GO:0003924">
    <property type="term" value="F:GTPase activity"/>
    <property type="evidence" value="ECO:0007669"/>
    <property type="project" value="InterPro"/>
</dbReference>
<protein>
    <recommendedName>
        <fullName evidence="4">GB1/RHD3-type G domain-containing protein</fullName>
    </recommendedName>
</protein>
<keyword evidence="6" id="KW-1185">Reference proteome</keyword>
<comment type="caution">
    <text evidence="5">The sequence shown here is derived from an EMBL/GenBank/DDBJ whole genome shotgun (WGS) entry which is preliminary data.</text>
</comment>
<dbReference type="InterPro" id="IPR027417">
    <property type="entry name" value="P-loop_NTPase"/>
</dbReference>
<evidence type="ECO:0000259" key="4">
    <source>
        <dbReference type="PROSITE" id="PS51715"/>
    </source>
</evidence>
<reference evidence="5 6" key="1">
    <citation type="submission" date="2024-01" db="EMBL/GenBank/DDBJ databases">
        <title>The genomes of 5 underutilized Papilionoideae crops provide insights into root nodulation and disease resistanc.</title>
        <authorList>
            <person name="Jiang F."/>
        </authorList>
    </citation>
    <scope>NUCLEOTIDE SEQUENCE [LARGE SCALE GENOMIC DNA]</scope>
    <source>
        <strain evidence="5">LVBAO_FW01</strain>
        <tissue evidence="5">Leaves</tissue>
    </source>
</reference>
<accession>A0AAN9L6T4</accession>
<proteinExistence type="inferred from homology"/>
<evidence type="ECO:0000313" key="6">
    <source>
        <dbReference type="Proteomes" id="UP001367508"/>
    </source>
</evidence>
<dbReference type="EMBL" id="JAYMYQ010000005">
    <property type="protein sequence ID" value="KAK7327818.1"/>
    <property type="molecule type" value="Genomic_DNA"/>
</dbReference>